<accession>Q1AXU7</accession>
<feature type="chain" id="PRO_5004187861" evidence="2">
    <location>
        <begin position="27"/>
        <end position="548"/>
    </location>
</feature>
<reference evidence="4 5" key="1">
    <citation type="submission" date="2006-06" db="EMBL/GenBank/DDBJ databases">
        <title>Complete sequence of Rubrobacter xylanophilus DSM 9941.</title>
        <authorList>
            <consortium name="US DOE Joint Genome Institute"/>
            <person name="Copeland A."/>
            <person name="Lucas S."/>
            <person name="Lapidus A."/>
            <person name="Barry K."/>
            <person name="Detter J.C."/>
            <person name="Glavina del Rio T."/>
            <person name="Hammon N."/>
            <person name="Israni S."/>
            <person name="Dalin E."/>
            <person name="Tice H."/>
            <person name="Pitluck S."/>
            <person name="Munk A.C."/>
            <person name="Brettin T."/>
            <person name="Bruce D."/>
            <person name="Han C."/>
            <person name="Tapia R."/>
            <person name="Gilna P."/>
            <person name="Schmutz J."/>
            <person name="Larimer F."/>
            <person name="Land M."/>
            <person name="Hauser L."/>
            <person name="Kyrpides N."/>
            <person name="Lykidis A."/>
            <person name="da Costa M.S."/>
            <person name="Rainey F.A."/>
            <person name="Empadinhas N."/>
            <person name="Jolivet E."/>
            <person name="Battista J.R."/>
            <person name="Richardson P."/>
        </authorList>
    </citation>
    <scope>NUCLEOTIDE SEQUENCE [LARGE SCALE GENOMIC DNA]</scope>
    <source>
        <strain evidence="5">DSM 9941 / NBRC 16129 / PRD-1</strain>
    </source>
</reference>
<evidence type="ECO:0000313" key="4">
    <source>
        <dbReference type="EMBL" id="ABG03781.1"/>
    </source>
</evidence>
<protein>
    <submittedName>
        <fullName evidence="4">Peptidase M23B</fullName>
    </submittedName>
</protein>
<keyword evidence="5" id="KW-1185">Reference proteome</keyword>
<dbReference type="KEGG" id="rxy:Rxyl_0813"/>
<dbReference type="InterPro" id="IPR016047">
    <property type="entry name" value="M23ase_b-sheet_dom"/>
</dbReference>
<proteinExistence type="predicted"/>
<dbReference type="EMBL" id="CP000386">
    <property type="protein sequence ID" value="ABG03781.1"/>
    <property type="molecule type" value="Genomic_DNA"/>
</dbReference>
<feature type="compositionally biased region" description="Basic and acidic residues" evidence="1">
    <location>
        <begin position="103"/>
        <end position="116"/>
    </location>
</feature>
<dbReference type="SUPFAM" id="SSF51261">
    <property type="entry name" value="Duplicated hybrid motif"/>
    <property type="match status" value="1"/>
</dbReference>
<dbReference type="PANTHER" id="PTHR21666:SF268">
    <property type="entry name" value="PEPTIDASE M23 DOMAIN-CONTAINING PROTEIN"/>
    <property type="match status" value="1"/>
</dbReference>
<feature type="compositionally biased region" description="Basic and acidic residues" evidence="1">
    <location>
        <begin position="372"/>
        <end position="387"/>
    </location>
</feature>
<dbReference type="OrthoDB" id="1099523at2"/>
<dbReference type="Gene3D" id="2.70.70.10">
    <property type="entry name" value="Glucose Permease (Domain IIA)"/>
    <property type="match status" value="1"/>
</dbReference>
<dbReference type="STRING" id="266117.Rxyl_0813"/>
<name>Q1AXU7_RUBXD</name>
<dbReference type="HOGENOM" id="CLU_496855_0_0_11"/>
<feature type="domain" description="M23ase beta-sheet core" evidence="3">
    <location>
        <begin position="154"/>
        <end position="262"/>
    </location>
</feature>
<dbReference type="CDD" id="cd12797">
    <property type="entry name" value="M23_peptidase"/>
    <property type="match status" value="1"/>
</dbReference>
<feature type="compositionally biased region" description="Basic and acidic residues" evidence="1">
    <location>
        <begin position="476"/>
        <end position="490"/>
    </location>
</feature>
<feature type="compositionally biased region" description="Pro residues" evidence="1">
    <location>
        <begin position="358"/>
        <end position="371"/>
    </location>
</feature>
<evidence type="ECO:0000256" key="1">
    <source>
        <dbReference type="SAM" id="MobiDB-lite"/>
    </source>
</evidence>
<evidence type="ECO:0000256" key="2">
    <source>
        <dbReference type="SAM" id="SignalP"/>
    </source>
</evidence>
<feature type="compositionally biased region" description="Low complexity" evidence="1">
    <location>
        <begin position="394"/>
        <end position="403"/>
    </location>
</feature>
<feature type="signal peptide" evidence="2">
    <location>
        <begin position="1"/>
        <end position="26"/>
    </location>
</feature>
<keyword evidence="2" id="KW-0732">Signal</keyword>
<dbReference type="GO" id="GO:0004222">
    <property type="term" value="F:metalloendopeptidase activity"/>
    <property type="evidence" value="ECO:0007669"/>
    <property type="project" value="TreeGrafter"/>
</dbReference>
<feature type="compositionally biased region" description="Low complexity" evidence="1">
    <location>
        <begin position="332"/>
        <end position="341"/>
    </location>
</feature>
<dbReference type="eggNOG" id="COG0739">
    <property type="taxonomic scope" value="Bacteria"/>
</dbReference>
<dbReference type="Proteomes" id="UP000006637">
    <property type="component" value="Chromosome"/>
</dbReference>
<dbReference type="Pfam" id="PF01551">
    <property type="entry name" value="Peptidase_M23"/>
    <property type="match status" value="1"/>
</dbReference>
<feature type="compositionally biased region" description="Pro residues" evidence="1">
    <location>
        <begin position="536"/>
        <end position="548"/>
    </location>
</feature>
<dbReference type="RefSeq" id="WP_011563799.1">
    <property type="nucleotide sequence ID" value="NC_008148.1"/>
</dbReference>
<dbReference type="InterPro" id="IPR011055">
    <property type="entry name" value="Dup_hybrid_motif"/>
</dbReference>
<dbReference type="AlphaFoldDB" id="Q1AXU7"/>
<feature type="compositionally biased region" description="Basic and acidic residues" evidence="1">
    <location>
        <begin position="497"/>
        <end position="516"/>
    </location>
</feature>
<evidence type="ECO:0000313" key="5">
    <source>
        <dbReference type="Proteomes" id="UP000006637"/>
    </source>
</evidence>
<organism evidence="4 5">
    <name type="scientific">Rubrobacter xylanophilus (strain DSM 9941 / JCM 11954 / NBRC 16129 / PRD-1)</name>
    <dbReference type="NCBI Taxonomy" id="266117"/>
    <lineage>
        <taxon>Bacteria</taxon>
        <taxon>Bacillati</taxon>
        <taxon>Actinomycetota</taxon>
        <taxon>Rubrobacteria</taxon>
        <taxon>Rubrobacterales</taxon>
        <taxon>Rubrobacteraceae</taxon>
        <taxon>Rubrobacter</taxon>
    </lineage>
</organism>
<dbReference type="InterPro" id="IPR050570">
    <property type="entry name" value="Cell_wall_metabolism_enzyme"/>
</dbReference>
<feature type="region of interest" description="Disordered" evidence="1">
    <location>
        <begin position="28"/>
        <end position="74"/>
    </location>
</feature>
<evidence type="ECO:0000259" key="3">
    <source>
        <dbReference type="Pfam" id="PF01551"/>
    </source>
</evidence>
<dbReference type="PANTHER" id="PTHR21666">
    <property type="entry name" value="PEPTIDASE-RELATED"/>
    <property type="match status" value="1"/>
</dbReference>
<gene>
    <name evidence="4" type="ordered locus">Rxyl_0813</name>
</gene>
<feature type="compositionally biased region" description="Low complexity" evidence="1">
    <location>
        <begin position="524"/>
        <end position="535"/>
    </location>
</feature>
<feature type="region of interest" description="Disordered" evidence="1">
    <location>
        <begin position="87"/>
        <end position="116"/>
    </location>
</feature>
<feature type="compositionally biased region" description="Basic and acidic residues" evidence="1">
    <location>
        <begin position="342"/>
        <end position="353"/>
    </location>
</feature>
<feature type="region of interest" description="Disordered" evidence="1">
    <location>
        <begin position="302"/>
        <end position="548"/>
    </location>
</feature>
<sequence length="548" mass="57429">MPGFGWSRLAYLLAVLAALTALVRLAAPASPERPGGPERVGWSAGVPAPRDPPRGDGAPALRTPSRDAAAAPAYAAVSRRKAPPVFYRPVRRDPAPPLPDGARTPRPEAPRGAGEKVCRRVGEAPEGARIVFPVPREHSGSYEDTWGAPRPQGGHEGTDLMVPEGTPLYAITAGTVVPVAGSNGNGWNTLGGYAVMIRAAYSIGPVREGDLFYYAHLREQSPLRVGERVRPGEVVGFAGDTGEGPEGTRGRFPPHLHLGWYDAGGGRSQLASGAMNPYPLLEWLRAHGGSISGGSGARYCVAPQEGPPVPSVGGSWMYPDSPGERPDLDTGSASPRPSPAVRRPENHVEKAPAAEEAPPAPPAQKPRPRPQPPEKEPRQAPPPEERPGPPPPESTAAEETASRQGPPLPSAEELREWVWSLIPHPFSAPHRAPPGGERTAPGEGAPAESCGGRPPCGERTEPVRRPPGPPEGTVPEEERAAPEVTGETRGRPPAPEGEQREKKKEEERAPDGRPEGGDPQEPSAPEATAAREGAGPPAPPEAPPAPGP</sequence>